<dbReference type="Proteomes" id="UP000191946">
    <property type="component" value="Unassembled WGS sequence"/>
</dbReference>
<evidence type="ECO:0000313" key="7">
    <source>
        <dbReference type="EMBL" id="OQJ94879.1"/>
    </source>
</evidence>
<evidence type="ECO:0000313" key="12">
    <source>
        <dbReference type="Proteomes" id="UP000518904"/>
    </source>
</evidence>
<dbReference type="EMBL" id="VRMQ01000013">
    <property type="protein sequence ID" value="TXN13455.1"/>
    <property type="molecule type" value="Genomic_DNA"/>
</dbReference>
<dbReference type="GO" id="GO:0019343">
    <property type="term" value="P:cysteine biosynthetic process via cystathionine"/>
    <property type="evidence" value="ECO:0007669"/>
    <property type="project" value="TreeGrafter"/>
</dbReference>
<dbReference type="GO" id="GO:0004123">
    <property type="term" value="F:cystathionine gamma-lyase activity"/>
    <property type="evidence" value="ECO:0007669"/>
    <property type="project" value="TreeGrafter"/>
</dbReference>
<evidence type="ECO:0000256" key="3">
    <source>
        <dbReference type="PIRSR" id="PIRSR001434-2"/>
    </source>
</evidence>
<evidence type="ECO:0000313" key="6">
    <source>
        <dbReference type="EMBL" id="NMU82676.1"/>
    </source>
</evidence>
<evidence type="ECO:0000313" key="11">
    <source>
        <dbReference type="Proteomes" id="UP000321504"/>
    </source>
</evidence>
<dbReference type="GO" id="GO:0003962">
    <property type="term" value="F:cystathionine gamma-synthase activity"/>
    <property type="evidence" value="ECO:0007669"/>
    <property type="project" value="UniProtKB-EC"/>
</dbReference>
<dbReference type="Proteomes" id="UP000037697">
    <property type="component" value="Unassembled WGS sequence"/>
</dbReference>
<comment type="caution">
    <text evidence="6">The sequence shown here is derived from an EMBL/GenBank/DDBJ whole genome shotgun (WGS) entry which is preliminary data.</text>
</comment>
<dbReference type="GO" id="GO:0030170">
    <property type="term" value="F:pyridoxal phosphate binding"/>
    <property type="evidence" value="ECO:0007669"/>
    <property type="project" value="InterPro"/>
</dbReference>
<dbReference type="EMBL" id="JABCLB010000884">
    <property type="protein sequence ID" value="NMU82676.1"/>
    <property type="molecule type" value="Genomic_DNA"/>
</dbReference>
<dbReference type="Gene3D" id="3.90.1150.10">
    <property type="entry name" value="Aspartate Aminotransferase, domain 1"/>
    <property type="match status" value="1"/>
</dbReference>
<protein>
    <submittedName>
        <fullName evidence="5">Cystathionine gamma-synthase</fullName>
        <ecNumber evidence="5">2.5.1.48</ecNumber>
    </submittedName>
    <submittedName>
        <fullName evidence="6">O-succinylhomoserine (Thiol)-lyase</fullName>
    </submittedName>
</protein>
<evidence type="ECO:0000256" key="4">
    <source>
        <dbReference type="RuleBase" id="RU362118"/>
    </source>
</evidence>
<accession>A0A3E1IL30</accession>
<gene>
    <name evidence="5" type="ORF">ACX05_14995</name>
    <name evidence="7" type="ORF">AKG60_27655</name>
    <name evidence="8" type="ORF">FVP01_23965</name>
    <name evidence="6" type="ORF">HKB16_07250</name>
</gene>
<evidence type="ECO:0000313" key="5">
    <source>
        <dbReference type="EMBL" id="KOY30875.1"/>
    </source>
</evidence>
<sequence>MSTRKPATIAVRTGIESDSQYHAVVPPIYLSTNYGFPAFGEVPKYDYTRSGNPNRGLLESALSELESGKGAVVTNCGTSALNLWVSAFLGPDDLIVAPHDCYGGTYRLFNTRANKGDFKVQFVDQSDEQALEAALAKKPKLILLETPSNPLVRVVDIAAVCEKAKQVGALVAVDNTFLTPVYQKPLDLGADFVIHSTTKYINGHSDVIGGVVITKTEAHAEELAWWGNCIGATGTPFDSYMTLRGIRTLGARMRVHEESSQHVLNYLQQQALVAKIYHPSLPDHPGHEIAKKQQSGFGSMLSFEFAGSFEQLKVFVKELELFSLAESLGGVESLICHPASMTHRAMGEEALAEAGVSHQLLRLSVGLEDAQDLIADLDQAFVKAAQ</sequence>
<dbReference type="Gene3D" id="3.40.640.10">
    <property type="entry name" value="Type I PLP-dependent aspartate aminotransferase-like (Major domain)"/>
    <property type="match status" value="1"/>
</dbReference>
<dbReference type="CDD" id="cd00614">
    <property type="entry name" value="CGS_like"/>
    <property type="match status" value="1"/>
</dbReference>
<dbReference type="Pfam" id="PF01053">
    <property type="entry name" value="Cys_Met_Meta_PP"/>
    <property type="match status" value="1"/>
</dbReference>
<dbReference type="GO" id="GO:0005737">
    <property type="term" value="C:cytoplasm"/>
    <property type="evidence" value="ECO:0007669"/>
    <property type="project" value="TreeGrafter"/>
</dbReference>
<dbReference type="SUPFAM" id="SSF53383">
    <property type="entry name" value="PLP-dependent transferases"/>
    <property type="match status" value="1"/>
</dbReference>
<evidence type="ECO:0000313" key="10">
    <source>
        <dbReference type="Proteomes" id="UP000191946"/>
    </source>
</evidence>
<dbReference type="EMBL" id="LHQV01000037">
    <property type="protein sequence ID" value="OQJ94879.1"/>
    <property type="molecule type" value="Genomic_DNA"/>
</dbReference>
<dbReference type="PANTHER" id="PTHR11808">
    <property type="entry name" value="TRANS-SULFURATION ENZYME FAMILY MEMBER"/>
    <property type="match status" value="1"/>
</dbReference>
<name>A0A3E1IL30_VIBPH</name>
<evidence type="ECO:0000313" key="8">
    <source>
        <dbReference type="EMBL" id="TXN13455.1"/>
    </source>
</evidence>
<reference evidence="8 11" key="3">
    <citation type="submission" date="2019-08" db="EMBL/GenBank/DDBJ databases">
        <title>Emerging of two pre-pandemic pathogenic O4:KUT lineages of Vibrio parahaemolyticus in coastal eastern China.</title>
        <authorList>
            <person name="Yu H."/>
        </authorList>
    </citation>
    <scope>NUCLEOTIDE SEQUENCE [LARGE SCALE GENOMIC DNA]</scope>
    <source>
        <strain evidence="8 11">HZ17-383</strain>
    </source>
</reference>
<dbReference type="InterPro" id="IPR000277">
    <property type="entry name" value="Cys/Met-Metab_PyrdxlP-dep_enz"/>
</dbReference>
<keyword evidence="6" id="KW-0456">Lyase</keyword>
<evidence type="ECO:0000313" key="9">
    <source>
        <dbReference type="Proteomes" id="UP000037697"/>
    </source>
</evidence>
<dbReference type="InterPro" id="IPR015421">
    <property type="entry name" value="PyrdxlP-dep_Trfase_major"/>
</dbReference>
<keyword evidence="2 3" id="KW-0663">Pyridoxal phosphate</keyword>
<feature type="modified residue" description="N6-(pyridoxal phosphate)lysine" evidence="3">
    <location>
        <position position="199"/>
    </location>
</feature>
<dbReference type="EMBL" id="LIRS01000083">
    <property type="protein sequence ID" value="KOY30875.1"/>
    <property type="molecule type" value="Genomic_DNA"/>
</dbReference>
<dbReference type="InterPro" id="IPR015424">
    <property type="entry name" value="PyrdxlP-dep_Trfase"/>
</dbReference>
<dbReference type="RefSeq" id="WP_005496548.1">
    <property type="nucleotide sequence ID" value="NZ_CABMHD010000004.1"/>
</dbReference>
<dbReference type="InterPro" id="IPR054542">
    <property type="entry name" value="Cys_met_metab_PP"/>
</dbReference>
<dbReference type="InterPro" id="IPR011821">
    <property type="entry name" value="O_succ_thio_ly"/>
</dbReference>
<dbReference type="GO" id="GO:0019346">
    <property type="term" value="P:transsulfuration"/>
    <property type="evidence" value="ECO:0007669"/>
    <property type="project" value="InterPro"/>
</dbReference>
<dbReference type="NCBIfam" id="NF006463">
    <property type="entry name" value="PRK08861.1"/>
    <property type="match status" value="1"/>
</dbReference>
<dbReference type="FunFam" id="3.40.640.10:FF:000038">
    <property type="entry name" value="Cystathionine gamma-synthase"/>
    <property type="match status" value="1"/>
</dbReference>
<evidence type="ECO:0000256" key="1">
    <source>
        <dbReference type="ARBA" id="ARBA00001933"/>
    </source>
</evidence>
<proteinExistence type="inferred from homology"/>
<dbReference type="GO" id="GO:0009086">
    <property type="term" value="P:methionine biosynthetic process"/>
    <property type="evidence" value="ECO:0007669"/>
    <property type="project" value="UniProtKB-ARBA"/>
</dbReference>
<keyword evidence="10" id="KW-1185">Reference proteome</keyword>
<comment type="similarity">
    <text evidence="4">Belongs to the trans-sulfuration enzymes family.</text>
</comment>
<dbReference type="Proteomes" id="UP000321504">
    <property type="component" value="Unassembled WGS sequence"/>
</dbReference>
<comment type="cofactor">
    <cofactor evidence="1 4">
        <name>pyridoxal 5'-phosphate</name>
        <dbReference type="ChEBI" id="CHEBI:597326"/>
    </cofactor>
</comment>
<dbReference type="Proteomes" id="UP000518904">
    <property type="component" value="Unassembled WGS sequence"/>
</dbReference>
<reference evidence="5 9" key="1">
    <citation type="submission" date="2015-07" db="EMBL/GenBank/DDBJ databases">
        <title>Foodborne Vibrio parahaemolyticus Isolates.</title>
        <authorList>
            <person name="Ronholm J."/>
            <person name="Petronella N."/>
            <person name="Kenwell R."/>
            <person name="Banerjee S."/>
        </authorList>
    </citation>
    <scope>NUCLEOTIDE SEQUENCE [LARGE SCALE GENOMIC DNA]</scope>
    <source>
        <strain evidence="5 9">HS-06-05</strain>
    </source>
</reference>
<dbReference type="PROSITE" id="PS00868">
    <property type="entry name" value="CYS_MET_METAB_PP"/>
    <property type="match status" value="1"/>
</dbReference>
<dbReference type="EC" id="2.5.1.48" evidence="5"/>
<keyword evidence="5" id="KW-0808">Transferase</keyword>
<dbReference type="PIRSF" id="PIRSF001434">
    <property type="entry name" value="CGS"/>
    <property type="match status" value="1"/>
</dbReference>
<dbReference type="PANTHER" id="PTHR11808:SF75">
    <property type="entry name" value="CYSTATHIONINE GAMMA-SYNTHASE"/>
    <property type="match status" value="1"/>
</dbReference>
<reference evidence="6 12" key="4">
    <citation type="submission" date="2020-04" db="EMBL/GenBank/DDBJ databases">
        <title>Whole-genome sequencing of Vibrio spp. from China reveals different genetic environments of blaCTX-M-14 among diverse lineages.</title>
        <authorList>
            <person name="Zheng Z."/>
            <person name="Ye L."/>
            <person name="Chen S."/>
        </authorList>
    </citation>
    <scope>NUCLEOTIDE SEQUENCE [LARGE SCALE GENOMIC DNA]</scope>
    <source>
        <strain evidence="6 12">Vb0551</strain>
    </source>
</reference>
<reference evidence="7 10" key="2">
    <citation type="submission" date="2015-08" db="EMBL/GenBank/DDBJ databases">
        <title>Draft Genome Sequences of Vibrio parahaemolyticus Strains.</title>
        <authorList>
            <person name="Gonzalez-Escalona N."/>
            <person name="DePaola A."/>
        </authorList>
    </citation>
    <scope>NUCLEOTIDE SEQUENCE [LARGE SCALE GENOMIC DNA]</scope>
    <source>
        <strain evidence="7 10">CFSAN001621</strain>
    </source>
</reference>
<dbReference type="InterPro" id="IPR015422">
    <property type="entry name" value="PyrdxlP-dep_Trfase_small"/>
</dbReference>
<dbReference type="AlphaFoldDB" id="A0A3E1IL30"/>
<evidence type="ECO:0000256" key="2">
    <source>
        <dbReference type="ARBA" id="ARBA00022898"/>
    </source>
</evidence>
<organism evidence="6 12">
    <name type="scientific">Vibrio parahaemolyticus</name>
    <dbReference type="NCBI Taxonomy" id="670"/>
    <lineage>
        <taxon>Bacteria</taxon>
        <taxon>Pseudomonadati</taxon>
        <taxon>Pseudomonadota</taxon>
        <taxon>Gammaproteobacteria</taxon>
        <taxon>Vibrionales</taxon>
        <taxon>Vibrionaceae</taxon>
        <taxon>Vibrio</taxon>
    </lineage>
</organism>
<dbReference type="FunFam" id="3.90.1150.10:FF:000033">
    <property type="entry name" value="Cystathionine gamma-synthase"/>
    <property type="match status" value="1"/>
</dbReference>
<dbReference type="NCBIfam" id="TIGR02080">
    <property type="entry name" value="O_succ_thio_ly"/>
    <property type="match status" value="1"/>
</dbReference>